<keyword evidence="4" id="KW-1133">Transmembrane helix</keyword>
<organism evidence="5 6">
    <name type="scientific">Corchorus olitorius</name>
    <dbReference type="NCBI Taxonomy" id="93759"/>
    <lineage>
        <taxon>Eukaryota</taxon>
        <taxon>Viridiplantae</taxon>
        <taxon>Streptophyta</taxon>
        <taxon>Embryophyta</taxon>
        <taxon>Tracheophyta</taxon>
        <taxon>Spermatophyta</taxon>
        <taxon>Magnoliopsida</taxon>
        <taxon>eudicotyledons</taxon>
        <taxon>Gunneridae</taxon>
        <taxon>Pentapetalae</taxon>
        <taxon>rosids</taxon>
        <taxon>malvids</taxon>
        <taxon>Malvales</taxon>
        <taxon>Malvaceae</taxon>
        <taxon>Grewioideae</taxon>
        <taxon>Apeibeae</taxon>
        <taxon>Corchorus</taxon>
    </lineage>
</organism>
<accession>A0A1R3IKM3</accession>
<keyword evidence="4" id="KW-0812">Transmembrane</keyword>
<evidence type="ECO:0000256" key="3">
    <source>
        <dbReference type="SAM" id="MobiDB-lite"/>
    </source>
</evidence>
<evidence type="ECO:0000256" key="2">
    <source>
        <dbReference type="ARBA" id="ARBA00023136"/>
    </source>
</evidence>
<evidence type="ECO:0008006" key="7">
    <source>
        <dbReference type="Google" id="ProtNLM"/>
    </source>
</evidence>
<reference evidence="6" key="1">
    <citation type="submission" date="2013-09" db="EMBL/GenBank/DDBJ databases">
        <title>Corchorus olitorius genome sequencing.</title>
        <authorList>
            <person name="Alam M."/>
            <person name="Haque M.S."/>
            <person name="Islam M.S."/>
            <person name="Emdad E.M."/>
            <person name="Islam M.M."/>
            <person name="Ahmed B."/>
            <person name="Halim A."/>
            <person name="Hossen Q.M.M."/>
            <person name="Hossain M.Z."/>
            <person name="Ahmed R."/>
            <person name="Khan M.M."/>
            <person name="Islam R."/>
            <person name="Rashid M.M."/>
            <person name="Khan S.A."/>
            <person name="Rahman M.S."/>
            <person name="Alam M."/>
            <person name="Yahiya A.S."/>
            <person name="Khan M.S."/>
            <person name="Azam M.S."/>
            <person name="Haque T."/>
            <person name="Lashkar M.Z.H."/>
            <person name="Akhand A.I."/>
            <person name="Morshed G."/>
            <person name="Roy S."/>
            <person name="Uddin K.S."/>
            <person name="Rabeya T."/>
            <person name="Hossain A.S."/>
            <person name="Chowdhury A."/>
            <person name="Snigdha A.R."/>
            <person name="Mortoza M.S."/>
            <person name="Matin S.A."/>
            <person name="Hoque S.M.E."/>
            <person name="Islam M.K."/>
            <person name="Roy D.K."/>
            <person name="Haider R."/>
            <person name="Moosa M.M."/>
            <person name="Elias S.M."/>
            <person name="Hasan A.M."/>
            <person name="Jahan S."/>
            <person name="Shafiuddin M."/>
            <person name="Mahmood N."/>
            <person name="Shommy N.S."/>
        </authorList>
    </citation>
    <scope>NUCLEOTIDE SEQUENCE [LARGE SCALE GENOMIC DNA]</scope>
    <source>
        <strain evidence="6">cv. O-4</strain>
    </source>
</reference>
<keyword evidence="2 4" id="KW-0472">Membrane</keyword>
<evidence type="ECO:0000256" key="1">
    <source>
        <dbReference type="ARBA" id="ARBA00004370"/>
    </source>
</evidence>
<dbReference type="AlphaFoldDB" id="A0A1R3IKM3"/>
<comment type="subcellular location">
    <subcellularLocation>
        <location evidence="1">Membrane</location>
    </subcellularLocation>
</comment>
<dbReference type="Proteomes" id="UP000187203">
    <property type="component" value="Unassembled WGS sequence"/>
</dbReference>
<dbReference type="InterPro" id="IPR044839">
    <property type="entry name" value="NDR1-like"/>
</dbReference>
<name>A0A1R3IKM3_9ROSI</name>
<dbReference type="GO" id="GO:0009506">
    <property type="term" value="C:plasmodesma"/>
    <property type="evidence" value="ECO:0007669"/>
    <property type="project" value="TreeGrafter"/>
</dbReference>
<feature type="region of interest" description="Disordered" evidence="3">
    <location>
        <begin position="1"/>
        <end position="29"/>
    </location>
</feature>
<feature type="transmembrane region" description="Helical" evidence="4">
    <location>
        <begin position="45"/>
        <end position="67"/>
    </location>
</feature>
<dbReference type="GO" id="GO:0005886">
    <property type="term" value="C:plasma membrane"/>
    <property type="evidence" value="ECO:0007669"/>
    <property type="project" value="TreeGrafter"/>
</dbReference>
<dbReference type="EMBL" id="AWUE01018023">
    <property type="protein sequence ID" value="OMO83142.1"/>
    <property type="molecule type" value="Genomic_DNA"/>
</dbReference>
<proteinExistence type="predicted"/>
<evidence type="ECO:0000313" key="6">
    <source>
        <dbReference type="Proteomes" id="UP000187203"/>
    </source>
</evidence>
<keyword evidence="6" id="KW-1185">Reference proteome</keyword>
<dbReference type="OrthoDB" id="1708017at2759"/>
<evidence type="ECO:0000313" key="5">
    <source>
        <dbReference type="EMBL" id="OMO83142.1"/>
    </source>
</evidence>
<dbReference type="GO" id="GO:0098542">
    <property type="term" value="P:defense response to other organism"/>
    <property type="evidence" value="ECO:0007669"/>
    <property type="project" value="InterPro"/>
</dbReference>
<gene>
    <name evidence="5" type="ORF">COLO4_22671</name>
</gene>
<evidence type="ECO:0000256" key="4">
    <source>
        <dbReference type="SAM" id="Phobius"/>
    </source>
</evidence>
<protein>
    <recommendedName>
        <fullName evidence="7">Late embryogenesis abundant protein, LEA-14</fullName>
    </recommendedName>
</protein>
<dbReference type="PANTHER" id="PTHR31415">
    <property type="entry name" value="OS05G0367900 PROTEIN"/>
    <property type="match status" value="1"/>
</dbReference>
<feature type="compositionally biased region" description="Low complexity" evidence="3">
    <location>
        <begin position="7"/>
        <end position="23"/>
    </location>
</feature>
<sequence length="209" mass="24281">MSTQPESSSAPSFNSSFNTASAPPSQPAYNNHNSSRRNYLLVHRLIVAILLLFVTDSVVSFIAWRILNPLPPVFQVNSFHISSSNHTYYYYRVVFAITNPNKKLKLFLDRFEVVVFHGKTKVSSERMTLMPPDLSVYYPEKNSPRDFPVRGRILMISNFLPNNKNEVINFGVKMSFRIRFLAWNWLPKRESMRVYCSHLSVKLLLCKRE</sequence>
<comment type="caution">
    <text evidence="5">The sequence shown here is derived from an EMBL/GenBank/DDBJ whole genome shotgun (WGS) entry which is preliminary data.</text>
</comment>
<dbReference type="PANTHER" id="PTHR31415:SF4">
    <property type="entry name" value="NDR1_HIN1-LIKE PROTEIN 3"/>
    <property type="match status" value="1"/>
</dbReference>